<name>A0A1H8JE83_9EURY</name>
<dbReference type="InterPro" id="IPR055935">
    <property type="entry name" value="DUF7513"/>
</dbReference>
<dbReference type="AlphaFoldDB" id="A0A1H8JE83"/>
<sequence length="86" mass="9539">MSSLEKFLAGWRFRARKPTFEPDAELVAYVTDTDGGTSVLRIGDTRLELDEHVPADTQVRVRVTAFDGESHRGEAELLDVLGTATF</sequence>
<proteinExistence type="predicted"/>
<dbReference type="EMBL" id="FOCX01000005">
    <property type="protein sequence ID" value="SEN78715.1"/>
    <property type="molecule type" value="Genomic_DNA"/>
</dbReference>
<evidence type="ECO:0000313" key="2">
    <source>
        <dbReference type="EMBL" id="SEN78715.1"/>
    </source>
</evidence>
<organism evidence="2 3">
    <name type="scientific">Halorientalis persicus</name>
    <dbReference type="NCBI Taxonomy" id="1367881"/>
    <lineage>
        <taxon>Archaea</taxon>
        <taxon>Methanobacteriati</taxon>
        <taxon>Methanobacteriota</taxon>
        <taxon>Stenosarchaea group</taxon>
        <taxon>Halobacteria</taxon>
        <taxon>Halobacteriales</taxon>
        <taxon>Haloarculaceae</taxon>
        <taxon>Halorientalis</taxon>
    </lineage>
</organism>
<protein>
    <recommendedName>
        <fullName evidence="1">DUF7513 domain-containing protein</fullName>
    </recommendedName>
</protein>
<keyword evidence="3" id="KW-1185">Reference proteome</keyword>
<feature type="domain" description="DUF7513" evidence="1">
    <location>
        <begin position="1"/>
        <end position="79"/>
    </location>
</feature>
<accession>A0A1H8JE83</accession>
<dbReference type="Pfam" id="PF24353">
    <property type="entry name" value="DUF7513"/>
    <property type="match status" value="1"/>
</dbReference>
<dbReference type="Proteomes" id="UP000198775">
    <property type="component" value="Unassembled WGS sequence"/>
</dbReference>
<evidence type="ECO:0000259" key="1">
    <source>
        <dbReference type="Pfam" id="PF24353"/>
    </source>
</evidence>
<dbReference type="OrthoDB" id="198699at2157"/>
<reference evidence="3" key="1">
    <citation type="submission" date="2016-10" db="EMBL/GenBank/DDBJ databases">
        <authorList>
            <person name="Varghese N."/>
            <person name="Submissions S."/>
        </authorList>
    </citation>
    <scope>NUCLEOTIDE SEQUENCE [LARGE SCALE GENOMIC DNA]</scope>
    <source>
        <strain evidence="3">IBRC-M 10043</strain>
    </source>
</reference>
<gene>
    <name evidence="2" type="ORF">SAMN05216388_100547</name>
</gene>
<dbReference type="RefSeq" id="WP_092658804.1">
    <property type="nucleotide sequence ID" value="NZ_FOCX01000005.1"/>
</dbReference>
<evidence type="ECO:0000313" key="3">
    <source>
        <dbReference type="Proteomes" id="UP000198775"/>
    </source>
</evidence>